<feature type="region of interest" description="Disordered" evidence="1">
    <location>
        <begin position="1"/>
        <end position="40"/>
    </location>
</feature>
<dbReference type="PROSITE" id="PS50878">
    <property type="entry name" value="RT_POL"/>
    <property type="match status" value="1"/>
</dbReference>
<feature type="domain" description="Reverse transcriptase" evidence="2">
    <location>
        <begin position="883"/>
        <end position="1131"/>
    </location>
</feature>
<dbReference type="PANTHER" id="PTHR21301:SF10">
    <property type="entry name" value="REVERSE TRANSCRIPTASE DOMAIN-CONTAINING PROTEIN"/>
    <property type="match status" value="1"/>
</dbReference>
<evidence type="ECO:0000259" key="2">
    <source>
        <dbReference type="PROSITE" id="PS50878"/>
    </source>
</evidence>
<protein>
    <recommendedName>
        <fullName evidence="2">Reverse transcriptase domain-containing protein</fullName>
    </recommendedName>
</protein>
<feature type="region of interest" description="Disordered" evidence="1">
    <location>
        <begin position="119"/>
        <end position="192"/>
    </location>
</feature>
<reference evidence="4" key="1">
    <citation type="submission" date="2021-02" db="EMBL/GenBank/DDBJ databases">
        <authorList>
            <person name="Nowell W R."/>
        </authorList>
    </citation>
    <scope>NUCLEOTIDE SEQUENCE</scope>
</reference>
<gene>
    <name evidence="4" type="ORF">HFQ381_LOCUS27157</name>
    <name evidence="3" type="ORF">LUA448_LOCUS30699</name>
</gene>
<name>A0A820UZ84_9BILA</name>
<evidence type="ECO:0000313" key="3">
    <source>
        <dbReference type="EMBL" id="CAF3606334.1"/>
    </source>
</evidence>
<feature type="compositionally biased region" description="Low complexity" evidence="1">
    <location>
        <begin position="210"/>
        <end position="248"/>
    </location>
</feature>
<dbReference type="EMBL" id="CAJNYD010004512">
    <property type="protein sequence ID" value="CAF3606334.1"/>
    <property type="molecule type" value="Genomic_DNA"/>
</dbReference>
<evidence type="ECO:0000313" key="5">
    <source>
        <dbReference type="Proteomes" id="UP000663851"/>
    </source>
</evidence>
<dbReference type="InterPro" id="IPR000477">
    <property type="entry name" value="RT_dom"/>
</dbReference>
<dbReference type="InterPro" id="IPR058912">
    <property type="entry name" value="HTH_animal"/>
</dbReference>
<dbReference type="Proteomes" id="UP000663833">
    <property type="component" value="Unassembled WGS sequence"/>
</dbReference>
<evidence type="ECO:0000256" key="1">
    <source>
        <dbReference type="SAM" id="MobiDB-lite"/>
    </source>
</evidence>
<evidence type="ECO:0000313" key="4">
    <source>
        <dbReference type="EMBL" id="CAF4492756.1"/>
    </source>
</evidence>
<dbReference type="Pfam" id="PF26215">
    <property type="entry name" value="HTH_animal"/>
    <property type="match status" value="1"/>
</dbReference>
<dbReference type="PANTHER" id="PTHR21301">
    <property type="entry name" value="REVERSE TRANSCRIPTASE"/>
    <property type="match status" value="1"/>
</dbReference>
<sequence length="1297" mass="151945">MSTISYTNNNNNNQVPLQPPPLRQQQQGRRRGGVLGGNDYNYRNYGNNPVNQNYGNYPIYPNQYPNQYPNGNLYRRNIYYNRNYQNYQQQRRFNGYDIMNQPYIPPLQQIPQQRRLYPNQGRIGQPTRARSGSNQNRGRSQSRQPQQQQQRRRRPRQLRLNDFMPTELRDPSPTAPNLPQEFNLETIPAPPDALPQRQVFANAATTASYNNNTTQPFMVNQNQQQQTTTTSSNRRQQRRGGQQQNQQNRRNRRNSNYNRFAELAEDNNNDNDDGPVEIDLNNEPIFRNKNRRDMKKKKTRLYLELNRMLRWFEDNSKNSKNSASGRGNQAYLLATAPIYDEWVRNNYELQIWQTYLKMGTEQKHWAKEVVQRTKKRDETTNCRFINKKINQIMTSIAQASATISDLQIELSTYWMQNSSEITTQKQAHTTAELTTNLILERTGLGSTLAKNAVPASTTTTTAGSTTVKSAHRDPVDRLEKHILDYIHHCTQHVKKVAETRVQLAKAQMAEFKALEDFEQIAAPSQWNIHVLLKPKMKVWSTKNKNHRTVLKRIEYDLPPKFISNIEFKFKIDESILSPDESQALYNQMSKMTKDFRTQAMALYMQSLGREHELLTNEIKRIIDGFPNENDDGFDAEAGCAAFKQYHELREKRFNLETDQSIYFLDAQQITGRGFLAPAIINQANITLTEQEHQLLKLGPQFIFDDPKTASRRRTTELATLKRKIEARFFEKKVSPGSPVEQFIAKLDVLLQNLHNIPTTKKQLQFNRIQTNKSFETLSSIIQSSQLSQSQAIIRPRKKKNYGRIVKRLKYKIHLANTILRKTDKSKVFHLGKVGHYQKKSEEYMDNTKAYQCLGVIDPLPDLIQRTNKYLLDLRLVKWITQKQYEQLSIKPNEVELAHLYYLPKAHKPGTPLRPIISGLKHPTIKISKFLDDLLRPLFDQMALNSTVTSGFDLVKQLQQWSRNHLKQETLFCTIDVTDLYTMVPQIEGVLSLRKMLDQLKLKQVGKLKDETIIRLSRFVMKNNYFSYNGQFYHQIRGGAMGSPLTLTISNCYMYFFERQIVNQIRNSGGLYFRYNDDIFVTINWPVRHLLKEVDRWNKFDENINLSANIGSTVNFLDLNMENRDGQLYTTVFQKPSYEPYYLPFNSIHPLHMKKNIPFAMLLRAIRYCSTFQSYLNEREKLRMALLLNKYPNKIIDEQFDNVLVKFDINEPLISINYNRFRQKIIDSHIKEKLSVNYDKSIFVHFTYCSSMKTFPIKFRALWDKYFEKSPINEVTPILVTRNADNLQKWLIHTKSKG</sequence>
<feature type="compositionally biased region" description="Low complexity" evidence="1">
    <location>
        <begin position="130"/>
        <end position="149"/>
    </location>
</feature>
<feature type="region of interest" description="Disordered" evidence="1">
    <location>
        <begin position="210"/>
        <end position="255"/>
    </location>
</feature>
<organism evidence="4 5">
    <name type="scientific">Rotaria socialis</name>
    <dbReference type="NCBI Taxonomy" id="392032"/>
    <lineage>
        <taxon>Eukaryota</taxon>
        <taxon>Metazoa</taxon>
        <taxon>Spiralia</taxon>
        <taxon>Gnathifera</taxon>
        <taxon>Rotifera</taxon>
        <taxon>Eurotatoria</taxon>
        <taxon>Bdelloidea</taxon>
        <taxon>Philodinida</taxon>
        <taxon>Philodinidae</taxon>
        <taxon>Rotaria</taxon>
    </lineage>
</organism>
<dbReference type="Proteomes" id="UP000663851">
    <property type="component" value="Unassembled WGS sequence"/>
</dbReference>
<proteinExistence type="predicted"/>
<comment type="caution">
    <text evidence="4">The sequence shown here is derived from an EMBL/GenBank/DDBJ whole genome shotgun (WGS) entry which is preliminary data.</text>
</comment>
<dbReference type="EMBL" id="CAJOBO010003440">
    <property type="protein sequence ID" value="CAF4492756.1"/>
    <property type="molecule type" value="Genomic_DNA"/>
</dbReference>
<accession>A0A820UZ84</accession>